<dbReference type="AlphaFoldDB" id="X0YP87"/>
<reference evidence="1" key="1">
    <citation type="journal article" date="2014" name="Front. Microbiol.">
        <title>High frequency of phylogenetically diverse reductive dehalogenase-homologous genes in deep subseafloor sedimentary metagenomes.</title>
        <authorList>
            <person name="Kawai M."/>
            <person name="Futagami T."/>
            <person name="Toyoda A."/>
            <person name="Takaki Y."/>
            <person name="Nishi S."/>
            <person name="Hori S."/>
            <person name="Arai W."/>
            <person name="Tsubouchi T."/>
            <person name="Morono Y."/>
            <person name="Uchiyama I."/>
            <person name="Ito T."/>
            <person name="Fujiyama A."/>
            <person name="Inagaki F."/>
            <person name="Takami H."/>
        </authorList>
    </citation>
    <scope>NUCLEOTIDE SEQUENCE</scope>
    <source>
        <strain evidence="1">Expedition CK06-06</strain>
    </source>
</reference>
<organism evidence="1">
    <name type="scientific">marine sediment metagenome</name>
    <dbReference type="NCBI Taxonomy" id="412755"/>
    <lineage>
        <taxon>unclassified sequences</taxon>
        <taxon>metagenomes</taxon>
        <taxon>ecological metagenomes</taxon>
    </lineage>
</organism>
<protein>
    <recommendedName>
        <fullName evidence="2">Reductive dehalogenase domain-containing protein</fullName>
    </recommendedName>
</protein>
<evidence type="ECO:0008006" key="2">
    <source>
        <dbReference type="Google" id="ProtNLM"/>
    </source>
</evidence>
<dbReference type="EMBL" id="BARS01050472">
    <property type="protein sequence ID" value="GAG48752.1"/>
    <property type="molecule type" value="Genomic_DNA"/>
</dbReference>
<accession>X0YP87</accession>
<gene>
    <name evidence="1" type="ORF">S01H1_75342</name>
</gene>
<comment type="caution">
    <text evidence="1">The sequence shown here is derived from an EMBL/GenBank/DDBJ whole genome shotgun (WGS) entry which is preliminary data.</text>
</comment>
<evidence type="ECO:0000313" key="1">
    <source>
        <dbReference type="EMBL" id="GAG48752.1"/>
    </source>
</evidence>
<feature type="non-terminal residue" evidence="1">
    <location>
        <position position="144"/>
    </location>
</feature>
<name>X0YP87_9ZZZZ</name>
<sequence>MDLRKQPSEHNSPFPVATYRFDQRNEMFKRSAWDEKMKPYGQRLYREARYGRNAGFRQLDHAFRIAAWNIEASAGFGNIRGNSGLYSWQGVAPRFEQWLELGDQVKESPEEMSRIVKRVAHFYGADLVGICKFHPNWVYSHEYN</sequence>
<proteinExistence type="predicted"/>